<dbReference type="SMART" id="SM00267">
    <property type="entry name" value="GGDEF"/>
    <property type="match status" value="1"/>
</dbReference>
<evidence type="ECO:0000256" key="8">
    <source>
        <dbReference type="ARBA" id="ARBA00022989"/>
    </source>
</evidence>
<dbReference type="InterPro" id="IPR013656">
    <property type="entry name" value="PAS_4"/>
</dbReference>
<dbReference type="PROSITE" id="PS50883">
    <property type="entry name" value="EAL"/>
    <property type="match status" value="1"/>
</dbReference>
<keyword evidence="4 12" id="KW-0812">Transmembrane</keyword>
<comment type="caution">
    <text evidence="17">The sequence shown here is derived from an EMBL/GenBank/DDBJ whole genome shotgun (WGS) entry which is preliminary data.</text>
</comment>
<evidence type="ECO:0000313" key="17">
    <source>
        <dbReference type="EMBL" id="MRV73703.1"/>
    </source>
</evidence>
<dbReference type="PANTHER" id="PTHR44757">
    <property type="entry name" value="DIGUANYLATE CYCLASE DGCP"/>
    <property type="match status" value="1"/>
</dbReference>
<dbReference type="Proteomes" id="UP000446768">
    <property type="component" value="Unassembled WGS sequence"/>
</dbReference>
<feature type="domain" description="PAC" evidence="14">
    <location>
        <begin position="469"/>
        <end position="522"/>
    </location>
</feature>
<dbReference type="CDD" id="cd01949">
    <property type="entry name" value="GGDEF"/>
    <property type="match status" value="1"/>
</dbReference>
<dbReference type="NCBIfam" id="TIGR00229">
    <property type="entry name" value="sensory_box"/>
    <property type="match status" value="3"/>
</dbReference>
<evidence type="ECO:0000259" key="16">
    <source>
        <dbReference type="PROSITE" id="PS50887"/>
    </source>
</evidence>
<dbReference type="PROSITE" id="PS50112">
    <property type="entry name" value="PAS"/>
    <property type="match status" value="3"/>
</dbReference>
<dbReference type="SUPFAM" id="SSF55785">
    <property type="entry name" value="PYP-like sensor domain (PAS domain)"/>
    <property type="match status" value="3"/>
</dbReference>
<dbReference type="InterPro" id="IPR001633">
    <property type="entry name" value="EAL_dom"/>
</dbReference>
<organism evidence="17 18">
    <name type="scientific">Pseudoduganella rivuli</name>
    <dbReference type="NCBI Taxonomy" id="2666085"/>
    <lineage>
        <taxon>Bacteria</taxon>
        <taxon>Pseudomonadati</taxon>
        <taxon>Pseudomonadota</taxon>
        <taxon>Betaproteobacteria</taxon>
        <taxon>Burkholderiales</taxon>
        <taxon>Oxalobacteraceae</taxon>
        <taxon>Telluria group</taxon>
        <taxon>Pseudoduganella</taxon>
    </lineage>
</organism>
<evidence type="ECO:0000256" key="7">
    <source>
        <dbReference type="ARBA" id="ARBA00022840"/>
    </source>
</evidence>
<feature type="domain" description="PAS" evidence="13">
    <location>
        <begin position="519"/>
        <end position="565"/>
    </location>
</feature>
<evidence type="ECO:0000256" key="9">
    <source>
        <dbReference type="ARBA" id="ARBA00023012"/>
    </source>
</evidence>
<dbReference type="Gene3D" id="3.20.20.450">
    <property type="entry name" value="EAL domain"/>
    <property type="match status" value="1"/>
</dbReference>
<evidence type="ECO:0000256" key="4">
    <source>
        <dbReference type="ARBA" id="ARBA00022692"/>
    </source>
</evidence>
<dbReference type="Pfam" id="PF08447">
    <property type="entry name" value="PAS_3"/>
    <property type="match status" value="1"/>
</dbReference>
<keyword evidence="6" id="KW-0418">Kinase</keyword>
<dbReference type="GO" id="GO:0003824">
    <property type="term" value="F:catalytic activity"/>
    <property type="evidence" value="ECO:0007669"/>
    <property type="project" value="UniProtKB-ARBA"/>
</dbReference>
<keyword evidence="5" id="KW-0547">Nucleotide-binding</keyword>
<dbReference type="AlphaFoldDB" id="A0A7X2IQH6"/>
<dbReference type="SUPFAM" id="SSF55073">
    <property type="entry name" value="Nucleotide cyclase"/>
    <property type="match status" value="1"/>
</dbReference>
<keyword evidence="10 12" id="KW-0472">Membrane</keyword>
<dbReference type="Pfam" id="PF00563">
    <property type="entry name" value="EAL"/>
    <property type="match status" value="1"/>
</dbReference>
<keyword evidence="3" id="KW-0808">Transferase</keyword>
<name>A0A7X2IQH6_9BURK</name>
<dbReference type="SMART" id="SM00091">
    <property type="entry name" value="PAS"/>
    <property type="match status" value="3"/>
</dbReference>
<dbReference type="Pfam" id="PF13493">
    <property type="entry name" value="DUF4118"/>
    <property type="match status" value="1"/>
</dbReference>
<evidence type="ECO:0000259" key="13">
    <source>
        <dbReference type="PROSITE" id="PS50112"/>
    </source>
</evidence>
<dbReference type="CDD" id="cd00130">
    <property type="entry name" value="PAS"/>
    <property type="match status" value="3"/>
</dbReference>
<feature type="domain" description="PAC" evidence="14">
    <location>
        <begin position="592"/>
        <end position="644"/>
    </location>
</feature>
<keyword evidence="7" id="KW-0067">ATP-binding</keyword>
<dbReference type="EMBL" id="WKJJ01000011">
    <property type="protein sequence ID" value="MRV73703.1"/>
    <property type="molecule type" value="Genomic_DNA"/>
</dbReference>
<feature type="domain" description="PAS" evidence="13">
    <location>
        <begin position="269"/>
        <end position="338"/>
    </location>
</feature>
<dbReference type="FunFam" id="3.30.70.270:FF:000001">
    <property type="entry name" value="Diguanylate cyclase domain protein"/>
    <property type="match status" value="1"/>
</dbReference>
<proteinExistence type="predicted"/>
<keyword evidence="18" id="KW-1185">Reference proteome</keyword>
<dbReference type="InterPro" id="IPR035919">
    <property type="entry name" value="EAL_sf"/>
</dbReference>
<dbReference type="PROSITE" id="PS50887">
    <property type="entry name" value="GGDEF"/>
    <property type="match status" value="1"/>
</dbReference>
<dbReference type="NCBIfam" id="TIGR00254">
    <property type="entry name" value="GGDEF"/>
    <property type="match status" value="1"/>
</dbReference>
<gene>
    <name evidence="17" type="ORF">GJ700_18480</name>
</gene>
<feature type="transmembrane region" description="Helical" evidence="12">
    <location>
        <begin position="129"/>
        <end position="149"/>
    </location>
</feature>
<evidence type="ECO:0000256" key="10">
    <source>
        <dbReference type="ARBA" id="ARBA00023136"/>
    </source>
</evidence>
<evidence type="ECO:0000259" key="15">
    <source>
        <dbReference type="PROSITE" id="PS50883"/>
    </source>
</evidence>
<feature type="domain" description="EAL" evidence="15">
    <location>
        <begin position="818"/>
        <end position="1072"/>
    </location>
</feature>
<dbReference type="SUPFAM" id="SSF141868">
    <property type="entry name" value="EAL domain-like"/>
    <property type="match status" value="1"/>
</dbReference>
<evidence type="ECO:0000256" key="11">
    <source>
        <dbReference type="SAM" id="MobiDB-lite"/>
    </source>
</evidence>
<feature type="domain" description="GGDEF" evidence="16">
    <location>
        <begin position="676"/>
        <end position="809"/>
    </location>
</feature>
<feature type="transmembrane region" description="Helical" evidence="12">
    <location>
        <begin position="91"/>
        <end position="109"/>
    </location>
</feature>
<feature type="transmembrane region" description="Helical" evidence="12">
    <location>
        <begin position="206"/>
        <end position="232"/>
    </location>
</feature>
<keyword evidence="9" id="KW-0902">Two-component regulatory system</keyword>
<dbReference type="SMART" id="SM00052">
    <property type="entry name" value="EAL"/>
    <property type="match status" value="1"/>
</dbReference>
<dbReference type="CDD" id="cd01948">
    <property type="entry name" value="EAL"/>
    <property type="match status" value="1"/>
</dbReference>
<feature type="region of interest" description="Disordered" evidence="11">
    <location>
        <begin position="1"/>
        <end position="20"/>
    </location>
</feature>
<keyword evidence="2" id="KW-0597">Phosphoprotein</keyword>
<feature type="transmembrane region" description="Helical" evidence="12">
    <location>
        <begin position="174"/>
        <end position="194"/>
    </location>
</feature>
<sequence length="1082" mass="116217">MASLAAASSHSRLRPSMTKLSNSAPLQCAFSQNSMGSPRQLRTYALAALEIAFFDLYQFFLRATPINFLRIANSQLHSRPRRSLMESRNRFIKTATMAYSIGASAWILLSDSLANTIAGPDAAATLATIKGLFFVCATSAGFYFALRAVPHHQATAPMLGVAGAALHPLAGRKWMPFAFAAIITLAAVPLQRYLPTAHLMLFVPGIIASAAFGGLAPGLLSTGLATLAALYLAPAPDHPLHIGLLVLSGMLISLLCGILRTSLRDAELGRRLLDGVLSGTTDAVYIKDLQGNYVYANHAAASFLSLAPEQILGRGDEALFPARAAALLRARDAAVMAGASIQNAEESLATPHQGTQVFLTTCGPLTDTEGNIHGLFGISRNITQRKQAESALRISEERLQSVVNATSDGLWDWDLVAGTLYCTEGISRLCGLDKAPLTLRRLLRVIHRDDAPAVVAQLRQHRSGQRLAIELNFRLQRGAGGVAWVRATGRVVDQVQDGAARRMVGTLSDMTQRRELEQMQRDADTVFAGTHEGIMVVDANLRIERVNPAFERITGYSADEVIGHTPALLASGRHGKAFYRELWNTLLRAGFWRGEIWNARKSGEVYPELLTISAVMDERGKPDHYIGVFSDISHIKAHAAELDRAANFDALTGLPNRRLLTDRFEHAIQRANRTGKPLTVCVLDLDNFKDINLCYGKQAGDRLLETVANALAGVVRGDDTLARIGGDEFVLLMSGIGSPEECAQALDRVMAAAATPLQAGPERIQVTASVGVCRYPDDDGDADTLLRHAEQAMYQAKEEGRGCYQLSDPASDRLAQAHRQALHRLRQALDQEEFRLHYQPKVDLRSGALLGVEALIRWQHPERGLLAPGEFLPHVTGTPLETDIGNWVIRTALAQSHAWRAAGLHLQVAVNVGAAQLLAPGFCDSLAAALAAQPGAAPGDLELEVLETAAIADMDLAMDVLGGCHALGVHFALDDFGTGYSSLTYLRKLPVDTLKVDQSFVRNMLADPADHGIVEGVVRLAHAMGLQVVAEGAETAEHCAALAAIGCEVAQGYGIARPMAPELLPAWAAARGSGAINPAQAA</sequence>
<dbReference type="Gene3D" id="1.20.120.620">
    <property type="entry name" value="Backbone structure of the membrane domain of e. Coli histidine kinase receptor kdpd"/>
    <property type="match status" value="1"/>
</dbReference>
<dbReference type="InterPro" id="IPR000160">
    <property type="entry name" value="GGDEF_dom"/>
</dbReference>
<dbReference type="InterPro" id="IPR052155">
    <property type="entry name" value="Biofilm_reg_signaling"/>
</dbReference>
<dbReference type="InterPro" id="IPR029787">
    <property type="entry name" value="Nucleotide_cyclase"/>
</dbReference>
<comment type="subcellular location">
    <subcellularLocation>
        <location evidence="1">Membrane</location>
        <topology evidence="1">Multi-pass membrane protein</topology>
    </subcellularLocation>
</comment>
<feature type="domain" description="PAC" evidence="14">
    <location>
        <begin position="342"/>
        <end position="394"/>
    </location>
</feature>
<feature type="transmembrane region" description="Helical" evidence="12">
    <location>
        <begin position="244"/>
        <end position="263"/>
    </location>
</feature>
<feature type="domain" description="PAS" evidence="13">
    <location>
        <begin position="395"/>
        <end position="465"/>
    </location>
</feature>
<dbReference type="SMART" id="SM00086">
    <property type="entry name" value="PAC"/>
    <property type="match status" value="3"/>
</dbReference>
<dbReference type="InterPro" id="IPR000014">
    <property type="entry name" value="PAS"/>
</dbReference>
<evidence type="ECO:0000256" key="12">
    <source>
        <dbReference type="SAM" id="Phobius"/>
    </source>
</evidence>
<dbReference type="Gene3D" id="3.30.70.270">
    <property type="match status" value="1"/>
</dbReference>
<dbReference type="InterPro" id="IPR000700">
    <property type="entry name" value="PAS-assoc_C"/>
</dbReference>
<protein>
    <submittedName>
        <fullName evidence="17">EAL domain-containing protein</fullName>
    </submittedName>
</protein>
<dbReference type="InterPro" id="IPR035965">
    <property type="entry name" value="PAS-like_dom_sf"/>
</dbReference>
<dbReference type="InterPro" id="IPR043128">
    <property type="entry name" value="Rev_trsase/Diguanyl_cyclase"/>
</dbReference>
<reference evidence="17 18" key="1">
    <citation type="submission" date="2019-11" db="EMBL/GenBank/DDBJ databases">
        <title>Novel species isolated from a subtropical stream in China.</title>
        <authorList>
            <person name="Lu H."/>
        </authorList>
    </citation>
    <scope>NUCLEOTIDE SEQUENCE [LARGE SCALE GENOMIC DNA]</scope>
    <source>
        <strain evidence="17 18">FT92W</strain>
    </source>
</reference>
<dbReference type="Pfam" id="PF13426">
    <property type="entry name" value="PAS_9"/>
    <property type="match status" value="1"/>
</dbReference>
<evidence type="ECO:0000256" key="6">
    <source>
        <dbReference type="ARBA" id="ARBA00022777"/>
    </source>
</evidence>
<dbReference type="InterPro" id="IPR001610">
    <property type="entry name" value="PAC"/>
</dbReference>
<dbReference type="Pfam" id="PF08448">
    <property type="entry name" value="PAS_4"/>
    <property type="match status" value="1"/>
</dbReference>
<evidence type="ECO:0000256" key="3">
    <source>
        <dbReference type="ARBA" id="ARBA00022679"/>
    </source>
</evidence>
<evidence type="ECO:0000259" key="14">
    <source>
        <dbReference type="PROSITE" id="PS50113"/>
    </source>
</evidence>
<evidence type="ECO:0000256" key="5">
    <source>
        <dbReference type="ARBA" id="ARBA00022741"/>
    </source>
</evidence>
<dbReference type="PANTHER" id="PTHR44757:SF2">
    <property type="entry name" value="BIOFILM ARCHITECTURE MAINTENANCE PROTEIN MBAA"/>
    <property type="match status" value="1"/>
</dbReference>
<dbReference type="PROSITE" id="PS50113">
    <property type="entry name" value="PAC"/>
    <property type="match status" value="3"/>
</dbReference>
<dbReference type="Pfam" id="PF00990">
    <property type="entry name" value="GGDEF"/>
    <property type="match status" value="1"/>
</dbReference>
<evidence type="ECO:0000256" key="1">
    <source>
        <dbReference type="ARBA" id="ARBA00004141"/>
    </source>
</evidence>
<feature type="compositionally biased region" description="Low complexity" evidence="11">
    <location>
        <begin position="1"/>
        <end position="10"/>
    </location>
</feature>
<evidence type="ECO:0000256" key="2">
    <source>
        <dbReference type="ARBA" id="ARBA00022553"/>
    </source>
</evidence>
<dbReference type="InterPro" id="IPR038318">
    <property type="entry name" value="KdpD_sf"/>
</dbReference>
<keyword evidence="8 12" id="KW-1133">Transmembrane helix</keyword>
<evidence type="ECO:0000313" key="18">
    <source>
        <dbReference type="Proteomes" id="UP000446768"/>
    </source>
</evidence>
<accession>A0A7X2IQH6</accession>
<dbReference type="InterPro" id="IPR025201">
    <property type="entry name" value="KdpD_TM"/>
</dbReference>
<dbReference type="InterPro" id="IPR013655">
    <property type="entry name" value="PAS_fold_3"/>
</dbReference>
<dbReference type="Gene3D" id="3.30.450.20">
    <property type="entry name" value="PAS domain"/>
    <property type="match status" value="3"/>
</dbReference>